<evidence type="ECO:0000313" key="1">
    <source>
        <dbReference type="EMBL" id="KAI3705309.1"/>
    </source>
</evidence>
<accession>A0ACB9A6Q7</accession>
<protein>
    <submittedName>
        <fullName evidence="1">Uncharacterized protein</fullName>
    </submittedName>
</protein>
<reference evidence="2" key="1">
    <citation type="journal article" date="2022" name="Mol. Ecol. Resour.">
        <title>The genomes of chicory, endive, great burdock and yacon provide insights into Asteraceae palaeo-polyploidization history and plant inulin production.</title>
        <authorList>
            <person name="Fan W."/>
            <person name="Wang S."/>
            <person name="Wang H."/>
            <person name="Wang A."/>
            <person name="Jiang F."/>
            <person name="Liu H."/>
            <person name="Zhao H."/>
            <person name="Xu D."/>
            <person name="Zhang Y."/>
        </authorList>
    </citation>
    <scope>NUCLEOTIDE SEQUENCE [LARGE SCALE GENOMIC DNA]</scope>
    <source>
        <strain evidence="2">cv. Yunnan</strain>
    </source>
</reference>
<keyword evidence="2" id="KW-1185">Reference proteome</keyword>
<organism evidence="1 2">
    <name type="scientific">Smallanthus sonchifolius</name>
    <dbReference type="NCBI Taxonomy" id="185202"/>
    <lineage>
        <taxon>Eukaryota</taxon>
        <taxon>Viridiplantae</taxon>
        <taxon>Streptophyta</taxon>
        <taxon>Embryophyta</taxon>
        <taxon>Tracheophyta</taxon>
        <taxon>Spermatophyta</taxon>
        <taxon>Magnoliopsida</taxon>
        <taxon>eudicotyledons</taxon>
        <taxon>Gunneridae</taxon>
        <taxon>Pentapetalae</taxon>
        <taxon>asterids</taxon>
        <taxon>campanulids</taxon>
        <taxon>Asterales</taxon>
        <taxon>Asteraceae</taxon>
        <taxon>Asteroideae</taxon>
        <taxon>Heliantheae alliance</taxon>
        <taxon>Millerieae</taxon>
        <taxon>Smallanthus</taxon>
    </lineage>
</organism>
<sequence length="215" mass="24107">MASQQDRRATDDVRAKELRAEEAARTAADELHDINKQKEVVVEQTRPGIIGSIFQTVTGTLGSAKDVVTGKTHEATDKATIVSTERERENKQDATRKAAEYKDSAAKKTRDTADSAAKKRKTQQWGKWASTRTMLPRKLEILQMQRLGKPKKRKITQLIKPKKRKTTRLIKPKKRKTKRLRSLERGRIVLLDQMSFNDVGGTGTGTGEDAKAGVK</sequence>
<evidence type="ECO:0000313" key="2">
    <source>
        <dbReference type="Proteomes" id="UP001056120"/>
    </source>
</evidence>
<proteinExistence type="predicted"/>
<gene>
    <name evidence="1" type="ORF">L1987_75545</name>
</gene>
<dbReference type="EMBL" id="CM042042">
    <property type="protein sequence ID" value="KAI3705309.1"/>
    <property type="molecule type" value="Genomic_DNA"/>
</dbReference>
<name>A0ACB9A6Q7_9ASTR</name>
<comment type="caution">
    <text evidence="1">The sequence shown here is derived from an EMBL/GenBank/DDBJ whole genome shotgun (WGS) entry which is preliminary data.</text>
</comment>
<dbReference type="Proteomes" id="UP001056120">
    <property type="component" value="Linkage Group LG25"/>
</dbReference>
<reference evidence="1 2" key="2">
    <citation type="journal article" date="2022" name="Mol. Ecol. Resour.">
        <title>The genomes of chicory, endive, great burdock and yacon provide insights into Asteraceae paleo-polyploidization history and plant inulin production.</title>
        <authorList>
            <person name="Fan W."/>
            <person name="Wang S."/>
            <person name="Wang H."/>
            <person name="Wang A."/>
            <person name="Jiang F."/>
            <person name="Liu H."/>
            <person name="Zhao H."/>
            <person name="Xu D."/>
            <person name="Zhang Y."/>
        </authorList>
    </citation>
    <scope>NUCLEOTIDE SEQUENCE [LARGE SCALE GENOMIC DNA]</scope>
    <source>
        <strain evidence="2">cv. Yunnan</strain>
        <tissue evidence="1">Leaves</tissue>
    </source>
</reference>